<dbReference type="EMBL" id="JAROAV010000006">
    <property type="protein sequence ID" value="MDF8262893.1"/>
    <property type="molecule type" value="Genomic_DNA"/>
</dbReference>
<keyword evidence="2" id="KW-1185">Reference proteome</keyword>
<evidence type="ECO:0000313" key="2">
    <source>
        <dbReference type="Proteomes" id="UP001528912"/>
    </source>
</evidence>
<dbReference type="InterPro" id="IPR054206">
    <property type="entry name" value="DUF6912"/>
</dbReference>
<organism evidence="1 2">
    <name type="scientific">Luteipulveratus flavus</name>
    <dbReference type="NCBI Taxonomy" id="3031728"/>
    <lineage>
        <taxon>Bacteria</taxon>
        <taxon>Bacillati</taxon>
        <taxon>Actinomycetota</taxon>
        <taxon>Actinomycetes</taxon>
        <taxon>Micrococcales</taxon>
        <taxon>Dermacoccaceae</taxon>
        <taxon>Luteipulveratus</taxon>
    </lineage>
</organism>
<dbReference type="Proteomes" id="UP001528912">
    <property type="component" value="Unassembled WGS sequence"/>
</dbReference>
<accession>A0ABT6C1W6</accession>
<reference evidence="1 2" key="1">
    <citation type="submission" date="2023-03" db="EMBL/GenBank/DDBJ databases">
        <title>YIM 133296 draft genome.</title>
        <authorList>
            <person name="Xiong L."/>
        </authorList>
    </citation>
    <scope>NUCLEOTIDE SEQUENCE [LARGE SCALE GENOMIC DNA]</scope>
    <source>
        <strain evidence="1 2">YIM 133296</strain>
    </source>
</reference>
<name>A0ABT6C1W6_9MICO</name>
<sequence length="141" mass="15054">MRTTRRVYFPLTATDLSALQEARHLPGETRDGFAVTEVLEQAQPSEDPEVLEFGALQDAAVAAGTGGARVVVAAADVEDAAVHEQEEGIETAVAVDGPLAQQRLVSLHLGDAGLDVTGEEDLELSWYDITELDLVVAELDR</sequence>
<dbReference type="Pfam" id="PF21853">
    <property type="entry name" value="DUF6912"/>
    <property type="match status" value="1"/>
</dbReference>
<evidence type="ECO:0000313" key="1">
    <source>
        <dbReference type="EMBL" id="MDF8262893.1"/>
    </source>
</evidence>
<dbReference type="RefSeq" id="WP_277190688.1">
    <property type="nucleotide sequence ID" value="NZ_JAROAV010000006.1"/>
</dbReference>
<proteinExistence type="predicted"/>
<gene>
    <name evidence="1" type="ORF">P4R38_01380</name>
</gene>
<protein>
    <submittedName>
        <fullName evidence="1">Uncharacterized protein</fullName>
    </submittedName>
</protein>
<comment type="caution">
    <text evidence="1">The sequence shown here is derived from an EMBL/GenBank/DDBJ whole genome shotgun (WGS) entry which is preliminary data.</text>
</comment>